<proteinExistence type="predicted"/>
<sequence length="163" mass="19160">MKFLTLKLMMILSMMLPIMKTPMSMGTILLMQTMLTTLLMNKMMLTAWFPMVTFLMMIGGMMVLFMYMSSIASNEKFSMNLNLTLIFVLMIIYMEELMLENQLNEFQTINLTETQETLSMMKLYNKKSMMITMFMVLFLLLTMISVSKIVLHHKGPLRMKTYE</sequence>
<protein>
    <submittedName>
        <fullName evidence="2">NADH dehydrogenase subunit 6</fullName>
    </submittedName>
</protein>
<dbReference type="AlphaFoldDB" id="A0A6B9ISP4"/>
<keyword evidence="2" id="KW-0496">Mitochondrion</keyword>
<feature type="transmembrane region" description="Helical" evidence="1">
    <location>
        <begin position="45"/>
        <end position="65"/>
    </location>
</feature>
<dbReference type="EMBL" id="MG813492">
    <property type="protein sequence ID" value="QGZ10086.1"/>
    <property type="molecule type" value="Genomic_DNA"/>
</dbReference>
<keyword evidence="1" id="KW-1133">Transmembrane helix</keyword>
<evidence type="ECO:0000256" key="1">
    <source>
        <dbReference type="SAM" id="Phobius"/>
    </source>
</evidence>
<feature type="transmembrane region" description="Helical" evidence="1">
    <location>
        <begin position="77"/>
        <end position="94"/>
    </location>
</feature>
<accession>A0A6B9ISP4</accession>
<name>A0A6B9ISP4_9HEMI</name>
<gene>
    <name evidence="2" type="primary">ND6</name>
</gene>
<feature type="transmembrane region" description="Helical" evidence="1">
    <location>
        <begin position="129"/>
        <end position="151"/>
    </location>
</feature>
<reference evidence="2" key="1">
    <citation type="submission" date="2018-01" db="EMBL/GenBank/DDBJ databases">
        <authorList>
            <person name="Dai R.H."/>
            <person name="Wang J.J."/>
        </authorList>
    </citation>
    <scope>NUCLEOTIDE SEQUENCE</scope>
</reference>
<geneLocation type="mitochondrion" evidence="2"/>
<keyword evidence="1" id="KW-0472">Membrane</keyword>
<evidence type="ECO:0000313" key="2">
    <source>
        <dbReference type="EMBL" id="QGZ10086.1"/>
    </source>
</evidence>
<keyword evidence="1" id="KW-0812">Transmembrane</keyword>
<organism evidence="2">
    <name type="scientific">Oncopsis nigrofasciata</name>
    <dbReference type="NCBI Taxonomy" id="2689619"/>
    <lineage>
        <taxon>Eukaryota</taxon>
        <taxon>Metazoa</taxon>
        <taxon>Ecdysozoa</taxon>
        <taxon>Arthropoda</taxon>
        <taxon>Hexapoda</taxon>
        <taxon>Insecta</taxon>
        <taxon>Pterygota</taxon>
        <taxon>Neoptera</taxon>
        <taxon>Paraneoptera</taxon>
        <taxon>Hemiptera</taxon>
        <taxon>Auchenorrhyncha</taxon>
        <taxon>Membracoidea</taxon>
        <taxon>Cicadellidae</taxon>
        <taxon>Eurymelinae</taxon>
        <taxon>Macropsini</taxon>
        <taxon>Oncopsis</taxon>
    </lineage>
</organism>